<evidence type="ECO:0000256" key="4">
    <source>
        <dbReference type="ARBA" id="ARBA00022989"/>
    </source>
</evidence>
<dbReference type="InterPro" id="IPR003689">
    <property type="entry name" value="ZIP"/>
</dbReference>
<evidence type="ECO:0000256" key="6">
    <source>
        <dbReference type="ARBA" id="ARBA00023136"/>
    </source>
</evidence>
<evidence type="ECO:0000313" key="7">
    <source>
        <dbReference type="EMBL" id="CAB3992066.1"/>
    </source>
</evidence>
<dbReference type="PANTHER" id="PTHR16133">
    <property type="entry name" value="SOLUTE CARRIER FAMILY 39 ZINC TRANSPORTER , MEMBER 9-RELATED"/>
    <property type="match status" value="1"/>
</dbReference>
<evidence type="ECO:0000256" key="1">
    <source>
        <dbReference type="ARBA" id="ARBA00004127"/>
    </source>
</evidence>
<dbReference type="OrthoDB" id="19859at2759"/>
<evidence type="ECO:0000256" key="2">
    <source>
        <dbReference type="ARBA" id="ARBA00004394"/>
    </source>
</evidence>
<keyword evidence="3" id="KW-0812">Transmembrane</keyword>
<keyword evidence="5" id="KW-0333">Golgi apparatus</keyword>
<dbReference type="EMBL" id="CACRXK020001972">
    <property type="protein sequence ID" value="CAB3992066.1"/>
    <property type="molecule type" value="Genomic_DNA"/>
</dbReference>
<dbReference type="Proteomes" id="UP001152795">
    <property type="component" value="Unassembled WGS sequence"/>
</dbReference>
<protein>
    <submittedName>
        <fullName evidence="7">Zinc transporter ZIP9 isoform X1</fullName>
    </submittedName>
</protein>
<comment type="caution">
    <text evidence="7">The sequence shown here is derived from an EMBL/GenBank/DDBJ whole genome shotgun (WGS) entry which is preliminary data.</text>
</comment>
<dbReference type="GO" id="GO:0046873">
    <property type="term" value="F:metal ion transmembrane transporter activity"/>
    <property type="evidence" value="ECO:0007669"/>
    <property type="project" value="InterPro"/>
</dbReference>
<dbReference type="AlphaFoldDB" id="A0A7D9DR76"/>
<dbReference type="PANTHER" id="PTHR16133:SF0">
    <property type="entry name" value="ZINC_IRON REGULATED TRANSPORTER-RELATED PROTEIN 102B, ISOFORM E"/>
    <property type="match status" value="1"/>
</dbReference>
<evidence type="ECO:0000256" key="5">
    <source>
        <dbReference type="ARBA" id="ARBA00023034"/>
    </source>
</evidence>
<evidence type="ECO:0000313" key="8">
    <source>
        <dbReference type="Proteomes" id="UP001152795"/>
    </source>
</evidence>
<organism evidence="7 8">
    <name type="scientific">Paramuricea clavata</name>
    <name type="common">Red gorgonian</name>
    <name type="synonym">Violescent sea-whip</name>
    <dbReference type="NCBI Taxonomy" id="317549"/>
    <lineage>
        <taxon>Eukaryota</taxon>
        <taxon>Metazoa</taxon>
        <taxon>Cnidaria</taxon>
        <taxon>Anthozoa</taxon>
        <taxon>Octocorallia</taxon>
        <taxon>Malacalcyonacea</taxon>
        <taxon>Plexauridae</taxon>
        <taxon>Paramuricea</taxon>
    </lineage>
</organism>
<sequence>MLTGCYIAGMLPLSITLSESKLHMVTVLGSGLLVGTALAVIIPEGVNALYEEGSYHHEHHHEHAVTPTSEALTTGTGGFLPNMIPEVEPHALIGISLCLGFVFMLLVDHCSGGHSHAPADVESNGRQNRGSFTATIGLVVHAAADGIAMGAAAVSSKPEVEIIVFLAIMLHKAPAAFGLTTFLLQQGMQRNRIRKHLFIFSMAAPVLAILTYTSLSLSGQELFSSVNGTGMAMLFSAGTFLYVATVHVLPETTNIAHSSTATADAEGHEHQKKSDLLPLVLGIIFPLILTATHHHH</sequence>
<reference evidence="7" key="1">
    <citation type="submission" date="2020-04" db="EMBL/GenBank/DDBJ databases">
        <authorList>
            <person name="Alioto T."/>
            <person name="Alioto T."/>
            <person name="Gomez Garrido J."/>
        </authorList>
    </citation>
    <scope>NUCLEOTIDE SEQUENCE</scope>
    <source>
        <strain evidence="7">A484AB</strain>
    </source>
</reference>
<keyword evidence="8" id="KW-1185">Reference proteome</keyword>
<keyword evidence="4" id="KW-1133">Transmembrane helix</keyword>
<evidence type="ECO:0000256" key="3">
    <source>
        <dbReference type="ARBA" id="ARBA00022692"/>
    </source>
</evidence>
<dbReference type="Pfam" id="PF02535">
    <property type="entry name" value="Zip"/>
    <property type="match status" value="2"/>
</dbReference>
<comment type="subcellular location">
    <subcellularLocation>
        <location evidence="1">Endomembrane system</location>
        <topology evidence="1">Multi-pass membrane protein</topology>
    </subcellularLocation>
    <subcellularLocation>
        <location evidence="2">Golgi apparatus membrane</location>
    </subcellularLocation>
</comment>
<keyword evidence="6" id="KW-0472">Membrane</keyword>
<dbReference type="GO" id="GO:0000139">
    <property type="term" value="C:Golgi membrane"/>
    <property type="evidence" value="ECO:0007669"/>
    <property type="project" value="UniProtKB-SubCell"/>
</dbReference>
<proteinExistence type="predicted"/>
<dbReference type="GO" id="GO:0006829">
    <property type="term" value="P:zinc ion transport"/>
    <property type="evidence" value="ECO:0007669"/>
    <property type="project" value="InterPro"/>
</dbReference>
<dbReference type="InterPro" id="IPR045891">
    <property type="entry name" value="ZIP9"/>
</dbReference>
<accession>A0A7D9DR76</accession>
<gene>
    <name evidence="7" type="ORF">PACLA_8A013923</name>
</gene>
<name>A0A7D9DR76_PARCT</name>